<feature type="domain" description="Glycosyltransferase 2-like" evidence="2">
    <location>
        <begin position="6"/>
        <end position="124"/>
    </location>
</feature>
<dbReference type="PANTHER" id="PTHR43685">
    <property type="entry name" value="GLYCOSYLTRANSFERASE"/>
    <property type="match status" value="1"/>
</dbReference>
<feature type="transmembrane region" description="Helical" evidence="1">
    <location>
        <begin position="365"/>
        <end position="389"/>
    </location>
</feature>
<evidence type="ECO:0000256" key="1">
    <source>
        <dbReference type="SAM" id="Phobius"/>
    </source>
</evidence>
<keyword evidence="1" id="KW-0472">Membrane</keyword>
<dbReference type="AlphaFoldDB" id="A0A838Y6P0"/>
<gene>
    <name evidence="3" type="ORF">H2072_04370</name>
</gene>
<dbReference type="Pfam" id="PF00535">
    <property type="entry name" value="Glycos_transf_2"/>
    <property type="match status" value="1"/>
</dbReference>
<sequence length="394" mass="44657">MNQDISVVIPAYFNIGEFKLTFANLINQSKCPKEIIVIDSSKDDLIQDYINDLPEIQETKIIYFRSKERLFPGAARNLGASLAKYHWIAFIDSKTIPAFDWLKCTLDKAISCKADLVFGKTKYQAFTTFQFFVVASTYGYNPIITLPGTLISREKFLLTDGFNASVRSGEDIKWRADASNKFLHTHAGDEIALTYTSLPRSLYKAAKKFFTYQMYGALVDIQINAKSVFLAIFLIIISLIVPRWNSLLPGWDEHPLYIPDITKIYILSITFTALILLLFNRSVFALKSNSPISRAFRLVILILALTIALRWNYVVAGFVESSSLYIPHVTKIFISLIGIVALYFRGIYFPFKHGLSSKDIFPFQWIGIGVVGFILDIIKAPGYIMGAIWKILKV</sequence>
<feature type="transmembrane region" description="Helical" evidence="1">
    <location>
        <begin position="325"/>
        <end position="344"/>
    </location>
</feature>
<proteinExistence type="predicted"/>
<dbReference type="PANTHER" id="PTHR43685:SF2">
    <property type="entry name" value="GLYCOSYLTRANSFERASE 2-LIKE DOMAIN-CONTAINING PROTEIN"/>
    <property type="match status" value="1"/>
</dbReference>
<dbReference type="EMBL" id="JACETL010000064">
    <property type="protein sequence ID" value="MBA4692963.1"/>
    <property type="molecule type" value="Genomic_DNA"/>
</dbReference>
<evidence type="ECO:0000259" key="2">
    <source>
        <dbReference type="Pfam" id="PF00535"/>
    </source>
</evidence>
<keyword evidence="1" id="KW-0812">Transmembrane</keyword>
<dbReference type="GO" id="GO:0016740">
    <property type="term" value="F:transferase activity"/>
    <property type="evidence" value="ECO:0007669"/>
    <property type="project" value="UniProtKB-KW"/>
</dbReference>
<dbReference type="CDD" id="cd00761">
    <property type="entry name" value="Glyco_tranf_GTA_type"/>
    <property type="match status" value="1"/>
</dbReference>
<dbReference type="Proteomes" id="UP000551848">
    <property type="component" value="Unassembled WGS sequence"/>
</dbReference>
<feature type="transmembrane region" description="Helical" evidence="1">
    <location>
        <begin position="223"/>
        <end position="244"/>
    </location>
</feature>
<evidence type="ECO:0000313" key="4">
    <source>
        <dbReference type="Proteomes" id="UP000551848"/>
    </source>
</evidence>
<dbReference type="Gene3D" id="3.90.550.10">
    <property type="entry name" value="Spore Coat Polysaccharide Biosynthesis Protein SpsA, Chain A"/>
    <property type="match status" value="1"/>
</dbReference>
<feature type="transmembrane region" description="Helical" evidence="1">
    <location>
        <begin position="264"/>
        <end position="283"/>
    </location>
</feature>
<dbReference type="SUPFAM" id="SSF53448">
    <property type="entry name" value="Nucleotide-diphospho-sugar transferases"/>
    <property type="match status" value="1"/>
</dbReference>
<keyword evidence="1" id="KW-1133">Transmembrane helix</keyword>
<dbReference type="InterPro" id="IPR029044">
    <property type="entry name" value="Nucleotide-diphossugar_trans"/>
</dbReference>
<accession>A0A838Y6P0</accession>
<keyword evidence="3" id="KW-0808">Transferase</keyword>
<dbReference type="InterPro" id="IPR050834">
    <property type="entry name" value="Glycosyltransf_2"/>
</dbReference>
<organism evidence="3 4">
    <name type="scientific">SAR86 cluster bacterium</name>
    <dbReference type="NCBI Taxonomy" id="2030880"/>
    <lineage>
        <taxon>Bacteria</taxon>
        <taxon>Pseudomonadati</taxon>
        <taxon>Pseudomonadota</taxon>
        <taxon>Gammaproteobacteria</taxon>
        <taxon>SAR86 cluster</taxon>
    </lineage>
</organism>
<feature type="transmembrane region" description="Helical" evidence="1">
    <location>
        <begin position="295"/>
        <end position="313"/>
    </location>
</feature>
<name>A0A838Y6P0_9GAMM</name>
<protein>
    <submittedName>
        <fullName evidence="3">Glycosyltransferase</fullName>
    </submittedName>
</protein>
<evidence type="ECO:0000313" key="3">
    <source>
        <dbReference type="EMBL" id="MBA4692963.1"/>
    </source>
</evidence>
<comment type="caution">
    <text evidence="3">The sequence shown here is derived from an EMBL/GenBank/DDBJ whole genome shotgun (WGS) entry which is preliminary data.</text>
</comment>
<dbReference type="InterPro" id="IPR001173">
    <property type="entry name" value="Glyco_trans_2-like"/>
</dbReference>
<reference evidence="3 4" key="1">
    <citation type="submission" date="2020-06" db="EMBL/GenBank/DDBJ databases">
        <title>Dysbiosis in marine aquaculture revealed through microbiome analysis: reverse ecology for environmental sustainability.</title>
        <authorList>
            <person name="Haro-Moreno J.M."/>
            <person name="Coutinho F.H."/>
            <person name="Zaragoza-Solas A."/>
            <person name="Picazo A."/>
            <person name="Almagro-Moreno S."/>
            <person name="Lopez-Perez M."/>
        </authorList>
    </citation>
    <scope>NUCLEOTIDE SEQUENCE [LARGE SCALE GENOMIC DNA]</scope>
    <source>
        <strain evidence="3">MCMED-G41</strain>
    </source>
</reference>